<organism evidence="1 2">
    <name type="scientific">Candidatus Chloroploca mongolica</name>
    <dbReference type="NCBI Taxonomy" id="2528176"/>
    <lineage>
        <taxon>Bacteria</taxon>
        <taxon>Bacillati</taxon>
        <taxon>Chloroflexota</taxon>
        <taxon>Chloroflexia</taxon>
        <taxon>Chloroflexales</taxon>
        <taxon>Chloroflexineae</taxon>
        <taxon>Oscillochloridaceae</taxon>
        <taxon>Candidatus Chloroploca</taxon>
    </lineage>
</organism>
<reference evidence="1 2" key="1">
    <citation type="submission" date="2021-03" db="EMBL/GenBank/DDBJ databases">
        <authorList>
            <person name="Grouzdev D.S."/>
        </authorList>
    </citation>
    <scope>NUCLEOTIDE SEQUENCE [LARGE SCALE GENOMIC DNA]</scope>
    <source>
        <strain evidence="1 2">M50-1</strain>
    </source>
</reference>
<dbReference type="Proteomes" id="UP001193081">
    <property type="component" value="Unassembled WGS sequence"/>
</dbReference>
<dbReference type="RefSeq" id="WP_135482134.1">
    <property type="nucleotide sequence ID" value="NZ_SIJK02000112.1"/>
</dbReference>
<comment type="caution">
    <text evidence="1">The sequence shown here is derived from an EMBL/GenBank/DDBJ whole genome shotgun (WGS) entry which is preliminary data.</text>
</comment>
<accession>A0ABS4DHL5</accession>
<protein>
    <submittedName>
        <fullName evidence="1">Uncharacterized protein</fullName>
    </submittedName>
</protein>
<gene>
    <name evidence="1" type="ORF">EYB53_024580</name>
</gene>
<name>A0ABS4DHL5_9CHLR</name>
<dbReference type="EMBL" id="SIJK02000112">
    <property type="protein sequence ID" value="MBP1468908.1"/>
    <property type="molecule type" value="Genomic_DNA"/>
</dbReference>
<sequence length="255" mass="27614">MTATAQQYTREIQTNLKYHAIWLPGTPIDLGAIGDVQDGVFVPMDNITQALAIPVQPELLPEHGGESILHQSQSGVTYQTKVGGETSALFKWIGAAEAGIAFDFKRQGACVLSLQGCRTRRIANQLALQRELLKRIDYHWKLSYAVITEVVLAGSGTVLVCEDNQAYIELTAGGAIKNPLADLGRADLNLRIAHSEGTLFSIVGATNFTPLFRAIRVSQGWFNKISVGSLGSEEEINVDAMGDDEVAQAFEGLEI</sequence>
<keyword evidence="2" id="KW-1185">Reference proteome</keyword>
<proteinExistence type="predicted"/>
<evidence type="ECO:0000313" key="2">
    <source>
        <dbReference type="Proteomes" id="UP001193081"/>
    </source>
</evidence>
<evidence type="ECO:0000313" key="1">
    <source>
        <dbReference type="EMBL" id="MBP1468908.1"/>
    </source>
</evidence>